<keyword evidence="3" id="KW-1185">Reference proteome</keyword>
<comment type="caution">
    <text evidence="2">The sequence shown here is derived from an EMBL/GenBank/DDBJ whole genome shotgun (WGS) entry which is preliminary data.</text>
</comment>
<protein>
    <recommendedName>
        <fullName evidence="4">LNR domain-containing protein</fullName>
    </recommendedName>
</protein>
<sequence length="140" mass="15200">MLFLTIALLAASLATVSFGILHNATVCVKSPHLTTSNKDYGNPPEPTKCACEYYHVRNTGDEQWDKCPDCSFDGFQCNPARWHIGGDEVIARIASSHPAPERVKILFEALELVAAAAAASSEDVEDCFAIDEAVDVLFAR</sequence>
<dbReference type="EMBL" id="LFZO01000097">
    <property type="protein sequence ID" value="KXT13977.1"/>
    <property type="molecule type" value="Genomic_DNA"/>
</dbReference>
<evidence type="ECO:0000313" key="3">
    <source>
        <dbReference type="Proteomes" id="UP000073492"/>
    </source>
</evidence>
<evidence type="ECO:0000256" key="1">
    <source>
        <dbReference type="SAM" id="SignalP"/>
    </source>
</evidence>
<feature type="chain" id="PRO_5007297411" description="LNR domain-containing protein" evidence="1">
    <location>
        <begin position="20"/>
        <end position="140"/>
    </location>
</feature>
<feature type="signal peptide" evidence="1">
    <location>
        <begin position="1"/>
        <end position="19"/>
    </location>
</feature>
<reference evidence="2 3" key="1">
    <citation type="submission" date="2015-07" db="EMBL/GenBank/DDBJ databases">
        <title>Comparative genomics of the Sigatoka disease complex on banana suggests a link between parallel evolutionary changes in Pseudocercospora fijiensis and Pseudocercospora eumusae and increased virulence on the banana host.</title>
        <authorList>
            <person name="Chang T.-C."/>
            <person name="Salvucci A."/>
            <person name="Crous P.W."/>
            <person name="Stergiopoulos I."/>
        </authorList>
    </citation>
    <scope>NUCLEOTIDE SEQUENCE [LARGE SCALE GENOMIC DNA]</scope>
    <source>
        <strain evidence="2 3">CBS 116634</strain>
    </source>
</reference>
<evidence type="ECO:0000313" key="2">
    <source>
        <dbReference type="EMBL" id="KXT13977.1"/>
    </source>
</evidence>
<organism evidence="2 3">
    <name type="scientific">Pseudocercospora musae</name>
    <dbReference type="NCBI Taxonomy" id="113226"/>
    <lineage>
        <taxon>Eukaryota</taxon>
        <taxon>Fungi</taxon>
        <taxon>Dikarya</taxon>
        <taxon>Ascomycota</taxon>
        <taxon>Pezizomycotina</taxon>
        <taxon>Dothideomycetes</taxon>
        <taxon>Dothideomycetidae</taxon>
        <taxon>Mycosphaerellales</taxon>
        <taxon>Mycosphaerellaceae</taxon>
        <taxon>Pseudocercospora</taxon>
    </lineage>
</organism>
<name>A0A139IGQ4_9PEZI</name>
<evidence type="ECO:0008006" key="4">
    <source>
        <dbReference type="Google" id="ProtNLM"/>
    </source>
</evidence>
<keyword evidence="1" id="KW-0732">Signal</keyword>
<gene>
    <name evidence="2" type="ORF">AC579_8853</name>
</gene>
<accession>A0A139IGQ4</accession>
<dbReference type="Proteomes" id="UP000073492">
    <property type="component" value="Unassembled WGS sequence"/>
</dbReference>
<proteinExistence type="predicted"/>
<dbReference type="OrthoDB" id="3489571at2759"/>
<dbReference type="AlphaFoldDB" id="A0A139IGQ4"/>